<name>A0A806XFM1_9ENTR</name>
<dbReference type="Proteomes" id="UP000069162">
    <property type="component" value="Chromosome"/>
</dbReference>
<dbReference type="InterPro" id="IPR010749">
    <property type="entry name" value="YfeC-like"/>
</dbReference>
<reference evidence="2" key="1">
    <citation type="submission" date="2015-10" db="EMBL/GenBank/DDBJ databases">
        <title>Complete Genome Sequencing of Klebsiella sp. strain G5.</title>
        <authorList>
            <person name="Chan K.-G."/>
            <person name="Chen J.-W."/>
        </authorList>
    </citation>
    <scope>NUCLEOTIDE SEQUENCE [LARGE SCALE GENOMIC DNA]</scope>
    <source>
        <strain evidence="2">G5</strain>
    </source>
</reference>
<dbReference type="AlphaFoldDB" id="A0A806XFM1"/>
<organism evidence="1 2">
    <name type="scientific">[Enterobacter] lignolyticus</name>
    <dbReference type="NCBI Taxonomy" id="1334193"/>
    <lineage>
        <taxon>Bacteria</taxon>
        <taxon>Pseudomonadati</taxon>
        <taxon>Pseudomonadota</taxon>
        <taxon>Gammaproteobacteria</taxon>
        <taxon>Enterobacterales</taxon>
        <taxon>Enterobacteriaceae</taxon>
        <taxon>Pluralibacter</taxon>
    </lineage>
</organism>
<dbReference type="Pfam" id="PF07037">
    <property type="entry name" value="YfeC-like"/>
    <property type="match status" value="1"/>
</dbReference>
<evidence type="ECO:0000313" key="1">
    <source>
        <dbReference type="EMBL" id="ALR77569.1"/>
    </source>
</evidence>
<sequence length="131" mass="15109">MKILHSKMTTQELAHCVGMAKQTINRWIREQGWVTEPIPGVKGGRARLIHIDQNVREFLSTTPKLRHLSLSWQLAEPEPHYASPELEPVWRKITDTLSMMTPDEQQHLHLLLVREGLSGFLRRLEIADESA</sequence>
<proteinExistence type="predicted"/>
<evidence type="ECO:0000313" key="2">
    <source>
        <dbReference type="Proteomes" id="UP000069162"/>
    </source>
</evidence>
<dbReference type="RefSeq" id="WP_062741630.1">
    <property type="nucleotide sequence ID" value="NZ_CP012871.1"/>
</dbReference>
<dbReference type="KEGG" id="kle:AO703_15100"/>
<dbReference type="InterPro" id="IPR009061">
    <property type="entry name" value="DNA-bd_dom_put_sf"/>
</dbReference>
<dbReference type="OrthoDB" id="6538337at2"/>
<dbReference type="SUPFAM" id="SSF46955">
    <property type="entry name" value="Putative DNA-binding domain"/>
    <property type="match status" value="1"/>
</dbReference>
<protein>
    <submittedName>
        <fullName evidence="1">Uncharacterized protein</fullName>
    </submittedName>
</protein>
<dbReference type="EMBL" id="CP012871">
    <property type="protein sequence ID" value="ALR77569.1"/>
    <property type="molecule type" value="Genomic_DNA"/>
</dbReference>
<accession>A0A806XFM1</accession>
<gene>
    <name evidence="1" type="ORF">AO703_15100</name>
</gene>